<dbReference type="EMBL" id="UYRV01105787">
    <property type="protein sequence ID" value="VDN21619.1"/>
    <property type="molecule type" value="Genomic_DNA"/>
</dbReference>
<dbReference type="EC" id="3.2.1.52" evidence="3"/>
<evidence type="ECO:0000256" key="2">
    <source>
        <dbReference type="ARBA" id="ARBA00006285"/>
    </source>
</evidence>
<evidence type="ECO:0000256" key="3">
    <source>
        <dbReference type="ARBA" id="ARBA00012663"/>
    </source>
</evidence>
<evidence type="ECO:0000313" key="6">
    <source>
        <dbReference type="EMBL" id="VDN21619.1"/>
    </source>
</evidence>
<proteinExistence type="inferred from homology"/>
<dbReference type="InterPro" id="IPR015883">
    <property type="entry name" value="Glyco_hydro_20_cat"/>
</dbReference>
<dbReference type="Gene3D" id="3.20.20.80">
    <property type="entry name" value="Glycosidases"/>
    <property type="match status" value="1"/>
</dbReference>
<dbReference type="Proteomes" id="UP000271889">
    <property type="component" value="Unassembled WGS sequence"/>
</dbReference>
<dbReference type="AlphaFoldDB" id="A0A3P7PQ28"/>
<comment type="similarity">
    <text evidence="2">Belongs to the glycosyl hydrolase 20 family.</text>
</comment>
<dbReference type="GO" id="GO:0004563">
    <property type="term" value="F:beta-N-acetylhexosaminidase activity"/>
    <property type="evidence" value="ECO:0007669"/>
    <property type="project" value="UniProtKB-EC"/>
</dbReference>
<reference evidence="6 7" key="1">
    <citation type="submission" date="2018-11" db="EMBL/GenBank/DDBJ databases">
        <authorList>
            <consortium name="Pathogen Informatics"/>
        </authorList>
    </citation>
    <scope>NUCLEOTIDE SEQUENCE [LARGE SCALE GENOMIC DNA]</scope>
</reference>
<dbReference type="PANTHER" id="PTHR21040:SF4">
    <property type="entry name" value="BETA-N-ACETYLHEXOSAMINIDASE"/>
    <property type="match status" value="1"/>
</dbReference>
<comment type="catalytic activity">
    <reaction evidence="1">
        <text>Hydrolysis of terminal non-reducing N-acetyl-D-hexosamine residues in N-acetyl-beta-D-hexosaminides.</text>
        <dbReference type="EC" id="3.2.1.52"/>
    </reaction>
</comment>
<dbReference type="InterPro" id="IPR017853">
    <property type="entry name" value="GH"/>
</dbReference>
<evidence type="ECO:0000256" key="1">
    <source>
        <dbReference type="ARBA" id="ARBA00001231"/>
    </source>
</evidence>
<name>A0A3P7PQ28_CYLGO</name>
<keyword evidence="4" id="KW-0378">Hydrolase</keyword>
<keyword evidence="7" id="KW-1185">Reference proteome</keyword>
<dbReference type="InterPro" id="IPR038901">
    <property type="entry name" value="HEXDC-like"/>
</dbReference>
<dbReference type="PANTHER" id="PTHR21040">
    <property type="entry name" value="BCDNA.GH04120"/>
    <property type="match status" value="1"/>
</dbReference>
<dbReference type="SUPFAM" id="SSF51445">
    <property type="entry name" value="(Trans)glycosidases"/>
    <property type="match status" value="1"/>
</dbReference>
<accession>A0A3P7PQ28</accession>
<feature type="non-terminal residue" evidence="6">
    <location>
        <position position="180"/>
    </location>
</feature>
<evidence type="ECO:0000259" key="5">
    <source>
        <dbReference type="Pfam" id="PF00728"/>
    </source>
</evidence>
<evidence type="ECO:0000313" key="7">
    <source>
        <dbReference type="Proteomes" id="UP000271889"/>
    </source>
</evidence>
<dbReference type="GO" id="GO:0005975">
    <property type="term" value="P:carbohydrate metabolic process"/>
    <property type="evidence" value="ECO:0007669"/>
    <property type="project" value="InterPro"/>
</dbReference>
<dbReference type="Pfam" id="PF00728">
    <property type="entry name" value="Glyco_hydro_20"/>
    <property type="match status" value="1"/>
</dbReference>
<feature type="domain" description="Glycoside hydrolase family 20 catalytic" evidence="5">
    <location>
        <begin position="62"/>
        <end position="163"/>
    </location>
</feature>
<sequence>MNKLHQGEVKNSAQKIFTRPPRKSRKNEFYENIIVHFDLKGAPPRVPYFMELLNLVARAGATGRLQVARSTDAYSLDDVRAILSKAKSLNLDIIPLVQTFGHLEWFLKLEEFRKYRENDAYPQVLCLGDQEGVAIVKDALKQVIDVHKEFGIKYFHIGADEAFEVPALHLCEIFFESFST</sequence>
<evidence type="ECO:0000256" key="4">
    <source>
        <dbReference type="ARBA" id="ARBA00022801"/>
    </source>
</evidence>
<dbReference type="OrthoDB" id="47475at2759"/>
<organism evidence="6 7">
    <name type="scientific">Cylicostephanus goldi</name>
    <name type="common">Nematode worm</name>
    <dbReference type="NCBI Taxonomy" id="71465"/>
    <lineage>
        <taxon>Eukaryota</taxon>
        <taxon>Metazoa</taxon>
        <taxon>Ecdysozoa</taxon>
        <taxon>Nematoda</taxon>
        <taxon>Chromadorea</taxon>
        <taxon>Rhabditida</taxon>
        <taxon>Rhabditina</taxon>
        <taxon>Rhabditomorpha</taxon>
        <taxon>Strongyloidea</taxon>
        <taxon>Strongylidae</taxon>
        <taxon>Cylicostephanus</taxon>
    </lineage>
</organism>
<protein>
    <recommendedName>
        <fullName evidence="3">beta-N-acetylhexosaminidase</fullName>
        <ecNumber evidence="3">3.2.1.52</ecNumber>
    </recommendedName>
</protein>
<gene>
    <name evidence="6" type="ORF">CGOC_LOCUS9092</name>
</gene>